<organism evidence="1 2">
    <name type="scientific">Pistacia integerrima</name>
    <dbReference type="NCBI Taxonomy" id="434235"/>
    <lineage>
        <taxon>Eukaryota</taxon>
        <taxon>Viridiplantae</taxon>
        <taxon>Streptophyta</taxon>
        <taxon>Embryophyta</taxon>
        <taxon>Tracheophyta</taxon>
        <taxon>Spermatophyta</taxon>
        <taxon>Magnoliopsida</taxon>
        <taxon>eudicotyledons</taxon>
        <taxon>Gunneridae</taxon>
        <taxon>Pentapetalae</taxon>
        <taxon>rosids</taxon>
        <taxon>malvids</taxon>
        <taxon>Sapindales</taxon>
        <taxon>Anacardiaceae</taxon>
        <taxon>Pistacia</taxon>
    </lineage>
</organism>
<protein>
    <submittedName>
        <fullName evidence="1">Uncharacterized protein</fullName>
    </submittedName>
</protein>
<proteinExistence type="predicted"/>
<dbReference type="EMBL" id="CM047738">
    <property type="protein sequence ID" value="KAJ0045467.1"/>
    <property type="molecule type" value="Genomic_DNA"/>
</dbReference>
<evidence type="ECO:0000313" key="1">
    <source>
        <dbReference type="EMBL" id="KAJ0045467.1"/>
    </source>
</evidence>
<name>A0ACC0Z2F8_9ROSI</name>
<comment type="caution">
    <text evidence="1">The sequence shown here is derived from an EMBL/GenBank/DDBJ whole genome shotgun (WGS) entry which is preliminary data.</text>
</comment>
<accession>A0ACC0Z2F8</accession>
<sequence length="99" mass="11618">MQSEQGHQEVLMVKYFFDSTAFKIISLFMNEFSKVLHRMFWGISCQPTKLGHFLSEYKTPKVEPYVFLQVIKVDHEAHGVDTAEDVEKIESFMREINLS</sequence>
<dbReference type="Proteomes" id="UP001163603">
    <property type="component" value="Chromosome 3"/>
</dbReference>
<keyword evidence="2" id="KW-1185">Reference proteome</keyword>
<gene>
    <name evidence="1" type="ORF">Pint_04506</name>
</gene>
<reference evidence="2" key="1">
    <citation type="journal article" date="2023" name="G3 (Bethesda)">
        <title>Genome assembly and association tests identify interacting loci associated with vigor, precocity, and sex in interspecific pistachio rootstocks.</title>
        <authorList>
            <person name="Palmer W."/>
            <person name="Jacygrad E."/>
            <person name="Sagayaradj S."/>
            <person name="Cavanaugh K."/>
            <person name="Han R."/>
            <person name="Bertier L."/>
            <person name="Beede B."/>
            <person name="Kafkas S."/>
            <person name="Golino D."/>
            <person name="Preece J."/>
            <person name="Michelmore R."/>
        </authorList>
    </citation>
    <scope>NUCLEOTIDE SEQUENCE [LARGE SCALE GENOMIC DNA]</scope>
</reference>
<evidence type="ECO:0000313" key="2">
    <source>
        <dbReference type="Proteomes" id="UP001163603"/>
    </source>
</evidence>